<feature type="compositionally biased region" description="Basic and acidic residues" evidence="1">
    <location>
        <begin position="158"/>
        <end position="175"/>
    </location>
</feature>
<accession>A0A9R1X5Z8</accession>
<feature type="region of interest" description="Disordered" evidence="1">
    <location>
        <begin position="153"/>
        <end position="175"/>
    </location>
</feature>
<keyword evidence="4" id="KW-1185">Reference proteome</keyword>
<dbReference type="Proteomes" id="UP000235145">
    <property type="component" value="Unassembled WGS sequence"/>
</dbReference>
<dbReference type="EMBL" id="NBSK02000006">
    <property type="protein sequence ID" value="KAJ0199914.1"/>
    <property type="molecule type" value="Genomic_DNA"/>
</dbReference>
<gene>
    <name evidence="3" type="ORF">LSAT_V11C600320050</name>
</gene>
<sequence>MTKATTTDKLNMKRLKDAYEQKKAESQAKEVEFPCEADVGFKKRKCISTPIERASGVEIWDQLDQDIRRMLYTIGLPFNLARNPHYLRAFHFAADNKIDGYLRTTLLQKEKDNVHKLLEPLRSTWKKRVTIVSDGWSDPTRKPLINFMATSAQKPSKKAWDKEFTAQEHSRAVNP</sequence>
<organism evidence="3 4">
    <name type="scientific">Lactuca sativa</name>
    <name type="common">Garden lettuce</name>
    <dbReference type="NCBI Taxonomy" id="4236"/>
    <lineage>
        <taxon>Eukaryota</taxon>
        <taxon>Viridiplantae</taxon>
        <taxon>Streptophyta</taxon>
        <taxon>Embryophyta</taxon>
        <taxon>Tracheophyta</taxon>
        <taxon>Spermatophyta</taxon>
        <taxon>Magnoliopsida</taxon>
        <taxon>eudicotyledons</taxon>
        <taxon>Gunneridae</taxon>
        <taxon>Pentapetalae</taxon>
        <taxon>asterids</taxon>
        <taxon>campanulids</taxon>
        <taxon>Asterales</taxon>
        <taxon>Asteraceae</taxon>
        <taxon>Cichorioideae</taxon>
        <taxon>Cichorieae</taxon>
        <taxon>Lactucinae</taxon>
        <taxon>Lactuca</taxon>
    </lineage>
</organism>
<name>A0A9R1X5Z8_LACSA</name>
<evidence type="ECO:0000256" key="1">
    <source>
        <dbReference type="SAM" id="MobiDB-lite"/>
    </source>
</evidence>
<feature type="domain" description="DUF659" evidence="2">
    <location>
        <begin position="102"/>
        <end position="154"/>
    </location>
</feature>
<dbReference type="Pfam" id="PF04937">
    <property type="entry name" value="DUF659"/>
    <property type="match status" value="1"/>
</dbReference>
<proteinExistence type="predicted"/>
<evidence type="ECO:0000313" key="3">
    <source>
        <dbReference type="EMBL" id="KAJ0199914.1"/>
    </source>
</evidence>
<dbReference type="AlphaFoldDB" id="A0A9R1X5Z8"/>
<dbReference type="InterPro" id="IPR007021">
    <property type="entry name" value="DUF659"/>
</dbReference>
<reference evidence="3 4" key="1">
    <citation type="journal article" date="2017" name="Nat. Commun.">
        <title>Genome assembly with in vitro proximity ligation data and whole-genome triplication in lettuce.</title>
        <authorList>
            <person name="Reyes-Chin-Wo S."/>
            <person name="Wang Z."/>
            <person name="Yang X."/>
            <person name="Kozik A."/>
            <person name="Arikit S."/>
            <person name="Song C."/>
            <person name="Xia L."/>
            <person name="Froenicke L."/>
            <person name="Lavelle D.O."/>
            <person name="Truco M.J."/>
            <person name="Xia R."/>
            <person name="Zhu S."/>
            <person name="Xu C."/>
            <person name="Xu H."/>
            <person name="Xu X."/>
            <person name="Cox K."/>
            <person name="Korf I."/>
            <person name="Meyers B.C."/>
            <person name="Michelmore R.W."/>
        </authorList>
    </citation>
    <scope>NUCLEOTIDE SEQUENCE [LARGE SCALE GENOMIC DNA]</scope>
    <source>
        <strain evidence="4">cv. Salinas</strain>
        <tissue evidence="3">Seedlings</tissue>
    </source>
</reference>
<comment type="caution">
    <text evidence="3">The sequence shown here is derived from an EMBL/GenBank/DDBJ whole genome shotgun (WGS) entry which is preliminary data.</text>
</comment>
<evidence type="ECO:0000313" key="4">
    <source>
        <dbReference type="Proteomes" id="UP000235145"/>
    </source>
</evidence>
<evidence type="ECO:0000259" key="2">
    <source>
        <dbReference type="Pfam" id="PF04937"/>
    </source>
</evidence>
<protein>
    <recommendedName>
        <fullName evidence="2">DUF659 domain-containing protein</fullName>
    </recommendedName>
</protein>